<sequence>MVGQAFFALKHKLFPSFEAKRYHLQFRHAALVLMMLTCASFTLPAYHQTMPFEDSDYFGSPELPVESSYARIHRFVGGIFYYNIVVSFWIAFCLCAEGILQRSSPVWYEFAWVGLTIVGELVCLGLMASSRPDACDYHFGIDRTLPLNGKFTPQNSITSLCSNWRGMTGLLAAIAALFVLHMTWHIIIAARYMRVRPGYLTNPIPDYRWTLTRALDRLEPQFPSTDVEKAAAAKEKQLETTSSDFTSRATDSVSFPLTPTSEDYSNFSRLPANPKPVILEQSTVTRSDTSSIVEAEGAGKVHAPFSYDSK</sequence>
<evidence type="ECO:0000313" key="3">
    <source>
        <dbReference type="EMBL" id="CAE6488580.1"/>
    </source>
</evidence>
<feature type="transmembrane region" description="Helical" evidence="2">
    <location>
        <begin position="79"/>
        <end position="100"/>
    </location>
</feature>
<feature type="compositionally biased region" description="Basic and acidic residues" evidence="1">
    <location>
        <begin position="226"/>
        <end position="238"/>
    </location>
</feature>
<keyword evidence="2" id="KW-0472">Membrane</keyword>
<dbReference type="EMBL" id="CAJMWR010004193">
    <property type="protein sequence ID" value="CAE6488580.1"/>
    <property type="molecule type" value="Genomic_DNA"/>
</dbReference>
<name>A0A8H3CLV9_9AGAM</name>
<feature type="transmembrane region" description="Helical" evidence="2">
    <location>
        <begin position="170"/>
        <end position="190"/>
    </location>
</feature>
<evidence type="ECO:0000256" key="1">
    <source>
        <dbReference type="SAM" id="MobiDB-lite"/>
    </source>
</evidence>
<feature type="transmembrane region" description="Helical" evidence="2">
    <location>
        <begin position="29"/>
        <end position="47"/>
    </location>
</feature>
<feature type="transmembrane region" description="Helical" evidence="2">
    <location>
        <begin position="107"/>
        <end position="128"/>
    </location>
</feature>
<dbReference type="AlphaFoldDB" id="A0A8H3CLV9"/>
<comment type="caution">
    <text evidence="3">The sequence shown here is derived from an EMBL/GenBank/DDBJ whole genome shotgun (WGS) entry which is preliminary data.</text>
</comment>
<organism evidence="3 4">
    <name type="scientific">Rhizoctonia solani</name>
    <dbReference type="NCBI Taxonomy" id="456999"/>
    <lineage>
        <taxon>Eukaryota</taxon>
        <taxon>Fungi</taxon>
        <taxon>Dikarya</taxon>
        <taxon>Basidiomycota</taxon>
        <taxon>Agaricomycotina</taxon>
        <taxon>Agaricomycetes</taxon>
        <taxon>Cantharellales</taxon>
        <taxon>Ceratobasidiaceae</taxon>
        <taxon>Rhizoctonia</taxon>
    </lineage>
</organism>
<feature type="region of interest" description="Disordered" evidence="1">
    <location>
        <begin position="226"/>
        <end position="245"/>
    </location>
</feature>
<keyword evidence="2" id="KW-0812">Transmembrane</keyword>
<accession>A0A8H3CLV9</accession>
<evidence type="ECO:0000256" key="2">
    <source>
        <dbReference type="SAM" id="Phobius"/>
    </source>
</evidence>
<protein>
    <submittedName>
        <fullName evidence="3">Uncharacterized protein</fullName>
    </submittedName>
</protein>
<proteinExistence type="predicted"/>
<evidence type="ECO:0000313" key="4">
    <source>
        <dbReference type="Proteomes" id="UP000663840"/>
    </source>
</evidence>
<dbReference type="Proteomes" id="UP000663840">
    <property type="component" value="Unassembled WGS sequence"/>
</dbReference>
<reference evidence="3" key="1">
    <citation type="submission" date="2021-01" db="EMBL/GenBank/DDBJ databases">
        <authorList>
            <person name="Kaushik A."/>
        </authorList>
    </citation>
    <scope>NUCLEOTIDE SEQUENCE</scope>
    <source>
        <strain evidence="3">AG1-1A</strain>
    </source>
</reference>
<keyword evidence="2" id="KW-1133">Transmembrane helix</keyword>
<gene>
    <name evidence="3" type="ORF">RDB_LOCUS144694</name>
</gene>